<protein>
    <submittedName>
        <fullName evidence="2">Uncharacterized protein</fullName>
    </submittedName>
</protein>
<comment type="caution">
    <text evidence="2">The sequence shown here is derived from an EMBL/GenBank/DDBJ whole genome shotgun (WGS) entry which is preliminary data.</text>
</comment>
<keyword evidence="3" id="KW-1185">Reference proteome</keyword>
<feature type="non-terminal residue" evidence="2">
    <location>
        <position position="158"/>
    </location>
</feature>
<feature type="non-terminal residue" evidence="2">
    <location>
        <position position="1"/>
    </location>
</feature>
<evidence type="ECO:0000313" key="2">
    <source>
        <dbReference type="EMBL" id="CAK0826225.1"/>
    </source>
</evidence>
<proteinExistence type="predicted"/>
<feature type="compositionally biased region" description="Basic residues" evidence="1">
    <location>
        <begin position="136"/>
        <end position="149"/>
    </location>
</feature>
<sequence>SPAGSQPGRSGRGRARASAYAMRSRTPGHSRANCARTPRQEDAGEVRDVQREGALRREGAPRGGVHGRPPGEHVHQRAALRVAAAVVLAHSARAVAASGREGPPAAAPRRPQRSPPLASPGASPARGPAPPGAAAGRRRRRAGARRSSPRPRSPACSP</sequence>
<feature type="compositionally biased region" description="Low complexity" evidence="1">
    <location>
        <begin position="95"/>
        <end position="112"/>
    </location>
</feature>
<feature type="compositionally biased region" description="Basic and acidic residues" evidence="1">
    <location>
        <begin position="38"/>
        <end position="60"/>
    </location>
</feature>
<dbReference type="Proteomes" id="UP001189429">
    <property type="component" value="Unassembled WGS sequence"/>
</dbReference>
<reference evidence="2" key="1">
    <citation type="submission" date="2023-10" db="EMBL/GenBank/DDBJ databases">
        <authorList>
            <person name="Chen Y."/>
            <person name="Shah S."/>
            <person name="Dougan E. K."/>
            <person name="Thang M."/>
            <person name="Chan C."/>
        </authorList>
    </citation>
    <scope>NUCLEOTIDE SEQUENCE [LARGE SCALE GENOMIC DNA]</scope>
</reference>
<feature type="region of interest" description="Disordered" evidence="1">
    <location>
        <begin position="95"/>
        <end position="158"/>
    </location>
</feature>
<dbReference type="EMBL" id="CAUYUJ010009248">
    <property type="protein sequence ID" value="CAK0826225.1"/>
    <property type="molecule type" value="Genomic_DNA"/>
</dbReference>
<feature type="region of interest" description="Disordered" evidence="1">
    <location>
        <begin position="1"/>
        <end position="77"/>
    </location>
</feature>
<accession>A0ABN9S3G7</accession>
<gene>
    <name evidence="2" type="ORF">PCOR1329_LOCUS26157</name>
</gene>
<feature type="compositionally biased region" description="Low complexity" evidence="1">
    <location>
        <begin position="16"/>
        <end position="25"/>
    </location>
</feature>
<name>A0ABN9S3G7_9DINO</name>
<evidence type="ECO:0000313" key="3">
    <source>
        <dbReference type="Proteomes" id="UP001189429"/>
    </source>
</evidence>
<organism evidence="2 3">
    <name type="scientific">Prorocentrum cordatum</name>
    <dbReference type="NCBI Taxonomy" id="2364126"/>
    <lineage>
        <taxon>Eukaryota</taxon>
        <taxon>Sar</taxon>
        <taxon>Alveolata</taxon>
        <taxon>Dinophyceae</taxon>
        <taxon>Prorocentrales</taxon>
        <taxon>Prorocentraceae</taxon>
        <taxon>Prorocentrum</taxon>
    </lineage>
</organism>
<evidence type="ECO:0000256" key="1">
    <source>
        <dbReference type="SAM" id="MobiDB-lite"/>
    </source>
</evidence>